<dbReference type="EMBL" id="CP017697">
    <property type="protein sequence ID" value="ATO44193.1"/>
    <property type="molecule type" value="Genomic_DNA"/>
</dbReference>
<sequence>MINGGNAVYPWASVILRSIVCFDVLTKSFDCEINVNQGGNAEAFVPKRFDTFGMEAFLFHLKLIWEVVL</sequence>
<organism evidence="1 2">
    <name type="scientific">Loigolactobacillus coryniformis subsp. torquens DSM 20004 = KCTC 3535</name>
    <dbReference type="NCBI Taxonomy" id="1423822"/>
    <lineage>
        <taxon>Bacteria</taxon>
        <taxon>Bacillati</taxon>
        <taxon>Bacillota</taxon>
        <taxon>Bacilli</taxon>
        <taxon>Lactobacillales</taxon>
        <taxon>Lactobacillaceae</taxon>
        <taxon>Loigolactobacillus</taxon>
    </lineage>
</organism>
<proteinExistence type="predicted"/>
<evidence type="ECO:0000313" key="2">
    <source>
        <dbReference type="Proteomes" id="UP000223559"/>
    </source>
</evidence>
<name>A0A2D1KPZ5_9LACO</name>
<dbReference type="Proteomes" id="UP000223559">
    <property type="component" value="Chromosome"/>
</dbReference>
<dbReference type="AlphaFoldDB" id="A0A2D1KPZ5"/>
<accession>A0A2D1KPZ5</accession>
<protein>
    <submittedName>
        <fullName evidence="1">Uncharacterized protein</fullName>
    </submittedName>
</protein>
<evidence type="ECO:0000313" key="1">
    <source>
        <dbReference type="EMBL" id="ATO44193.1"/>
    </source>
</evidence>
<gene>
    <name evidence="1" type="ORF">LC20004_09910</name>
</gene>
<keyword evidence="2" id="KW-1185">Reference proteome</keyword>
<reference evidence="1 2" key="1">
    <citation type="submission" date="2016-10" db="EMBL/GenBank/DDBJ databases">
        <title>The whole genome sequencing and assembly of L. cotyniformis subsp. torquens DSM 20004 strain.</title>
        <authorList>
            <person name="Park M.-K."/>
            <person name="Lee Y.-J."/>
            <person name="Yi H."/>
            <person name="Bahn Y.-S."/>
            <person name="Kim J.F."/>
            <person name="Lee D.-W."/>
        </authorList>
    </citation>
    <scope>NUCLEOTIDE SEQUENCE [LARGE SCALE GENOMIC DNA]</scope>
    <source>
        <strain evidence="1 2">DSM 20004</strain>
    </source>
</reference>
<dbReference type="KEGG" id="lcy:LC20004_09910"/>